<sequence length="144" mass="16851">MTYQHVHGGPMAMWRLDETILAYRSAILRATSTRVEVSDPADHRDRSRSHVGQVDEVVSFMRYANVALDLFSDFMMCGNRPLEDPLKFIEECYNDHSSQRQRSFLIMTETFPQLEKRCRQQHYFTVHERITLARTINLAATQVI</sequence>
<reference evidence="3" key="1">
    <citation type="submission" date="2017-02" db="UniProtKB">
        <authorList>
            <consortium name="WormBaseParasite"/>
        </authorList>
    </citation>
    <scope>IDENTIFICATION</scope>
</reference>
<gene>
    <name evidence="1" type="ORF">TASK_LOCUS9633</name>
</gene>
<organism evidence="3">
    <name type="scientific">Taenia asiatica</name>
    <name type="common">Asian tapeworm</name>
    <dbReference type="NCBI Taxonomy" id="60517"/>
    <lineage>
        <taxon>Eukaryota</taxon>
        <taxon>Metazoa</taxon>
        <taxon>Spiralia</taxon>
        <taxon>Lophotrochozoa</taxon>
        <taxon>Platyhelminthes</taxon>
        <taxon>Cestoda</taxon>
        <taxon>Eucestoda</taxon>
        <taxon>Cyclophyllidea</taxon>
        <taxon>Taeniidae</taxon>
        <taxon>Taenia</taxon>
    </lineage>
</organism>
<dbReference type="Proteomes" id="UP000282613">
    <property type="component" value="Unassembled WGS sequence"/>
</dbReference>
<dbReference type="AlphaFoldDB" id="A0A0R3WFI9"/>
<reference evidence="1 2" key="2">
    <citation type="submission" date="2018-11" db="EMBL/GenBank/DDBJ databases">
        <authorList>
            <consortium name="Pathogen Informatics"/>
        </authorList>
    </citation>
    <scope>NUCLEOTIDE SEQUENCE [LARGE SCALE GENOMIC DNA]</scope>
</reference>
<evidence type="ECO:0000313" key="3">
    <source>
        <dbReference type="WBParaSite" id="TASK_0000963201-mRNA-1"/>
    </source>
</evidence>
<protein>
    <submittedName>
        <fullName evidence="3">Homeobox domain-containing protein</fullName>
    </submittedName>
</protein>
<accession>A0A0R3WFI9</accession>
<keyword evidence="2" id="KW-1185">Reference proteome</keyword>
<dbReference type="EMBL" id="UYRS01019297">
    <property type="protein sequence ID" value="VDK44451.1"/>
    <property type="molecule type" value="Genomic_DNA"/>
</dbReference>
<evidence type="ECO:0000313" key="1">
    <source>
        <dbReference type="EMBL" id="VDK44451.1"/>
    </source>
</evidence>
<dbReference type="WBParaSite" id="TASK_0000963201-mRNA-1">
    <property type="protein sequence ID" value="TASK_0000963201-mRNA-1"/>
    <property type="gene ID" value="TASK_0000963201"/>
</dbReference>
<name>A0A0R3WFI9_TAEAS</name>
<evidence type="ECO:0000313" key="2">
    <source>
        <dbReference type="Proteomes" id="UP000282613"/>
    </source>
</evidence>
<proteinExistence type="predicted"/>